<feature type="compositionally biased region" description="Basic and acidic residues" evidence="1">
    <location>
        <begin position="500"/>
        <end position="515"/>
    </location>
</feature>
<dbReference type="Proteomes" id="UP000035681">
    <property type="component" value="Unplaced"/>
</dbReference>
<evidence type="ECO:0000313" key="3">
    <source>
        <dbReference type="WBParaSite" id="SSTP_0000357600.1"/>
    </source>
</evidence>
<evidence type="ECO:0000256" key="1">
    <source>
        <dbReference type="SAM" id="MobiDB-lite"/>
    </source>
</evidence>
<name>A0A0K0E254_STRER</name>
<dbReference type="AlphaFoldDB" id="A0A0K0E254"/>
<dbReference type="STRING" id="6248.A0A0K0E254"/>
<sequence>MDKLIEAVDGLTSTNCFDIFDKVANQSSSKNSFSPKVNLGWVLMAKILRSCSEESLKGFTQRVQKRCGDVTKVHVCDGTIIFVHTALKLFPTIITNNQKLLKHITTLFLEYAFLNNQDSCNDYTADLISEIFLLTTKASGINAMLISISEIVNGEGDNNRESGDEFLKFPLILNEEKRNFLIIQLLKLYATNIMKMNTMTETNISLFINIASSLKRFEDDDIKKEIFNSLKCLSIRCGHLVLPYISDIYNLISSYENDPDVNEINSFFCNTFGTASTLHRMFPFILSKILDSNNEVNLIDDKNRCRLLATIIRQCGYLLKPINLSQLLKRLLIDFIKSYKVTTESLLLLNAFLSLNHERVPVPVNVAQKIVWEKKFSSEQLTDFEFNMALENCKVLCSVISRPRIIGIGKVRTNDSQIQHECSTISNDLEIKLESEGVEDGVVDEGNEEKDNEEEYLAMKRQWEENTAILKLKRKAIEEATAQDEKSEVKEVVKRVRFEEKEPEVPLKPKKEQNKGKKLVRPKSAFMAVINNKDATKSIDEMLADFCPE</sequence>
<proteinExistence type="predicted"/>
<evidence type="ECO:0000313" key="4">
    <source>
        <dbReference type="WBParaSite" id="TCONS_00005485.p1"/>
    </source>
</evidence>
<accession>A0A0K0E254</accession>
<dbReference type="WBParaSite" id="TCONS_00005485.p1">
    <property type="protein sequence ID" value="TCONS_00005485.p1"/>
    <property type="gene ID" value="XLOC_003769"/>
</dbReference>
<dbReference type="SUPFAM" id="SSF48371">
    <property type="entry name" value="ARM repeat"/>
    <property type="match status" value="1"/>
</dbReference>
<keyword evidence="2" id="KW-1185">Reference proteome</keyword>
<feature type="region of interest" description="Disordered" evidence="1">
    <location>
        <begin position="500"/>
        <end position="519"/>
    </location>
</feature>
<dbReference type="InterPro" id="IPR016024">
    <property type="entry name" value="ARM-type_fold"/>
</dbReference>
<dbReference type="WBParaSite" id="SSTP_0000357600.1">
    <property type="protein sequence ID" value="SSTP_0000357600.1"/>
    <property type="gene ID" value="SSTP_0000357600"/>
</dbReference>
<reference evidence="3" key="1">
    <citation type="submission" date="2015-08" db="UniProtKB">
        <authorList>
            <consortium name="WormBaseParasite"/>
        </authorList>
    </citation>
    <scope>IDENTIFICATION</scope>
</reference>
<organism evidence="3">
    <name type="scientific">Strongyloides stercoralis</name>
    <name type="common">Threadworm</name>
    <dbReference type="NCBI Taxonomy" id="6248"/>
    <lineage>
        <taxon>Eukaryota</taxon>
        <taxon>Metazoa</taxon>
        <taxon>Ecdysozoa</taxon>
        <taxon>Nematoda</taxon>
        <taxon>Chromadorea</taxon>
        <taxon>Rhabditida</taxon>
        <taxon>Tylenchina</taxon>
        <taxon>Panagrolaimomorpha</taxon>
        <taxon>Strongyloidoidea</taxon>
        <taxon>Strongyloididae</taxon>
        <taxon>Strongyloides</taxon>
    </lineage>
</organism>
<protein>
    <submittedName>
        <fullName evidence="4">CCAAT-binding factor domain-containing protein</fullName>
    </submittedName>
</protein>
<evidence type="ECO:0000313" key="2">
    <source>
        <dbReference type="Proteomes" id="UP000035681"/>
    </source>
</evidence>